<dbReference type="EMBL" id="UIGI01000001">
    <property type="protein sequence ID" value="SUW63650.1"/>
    <property type="molecule type" value="Genomic_DNA"/>
</dbReference>
<organism evidence="2 3">
    <name type="scientific">Buttiauxella agrestis</name>
    <dbReference type="NCBI Taxonomy" id="82977"/>
    <lineage>
        <taxon>Bacteria</taxon>
        <taxon>Pseudomonadati</taxon>
        <taxon>Pseudomonadota</taxon>
        <taxon>Gammaproteobacteria</taxon>
        <taxon>Enterobacterales</taxon>
        <taxon>Enterobacteriaceae</taxon>
        <taxon>Buttiauxella</taxon>
    </lineage>
</organism>
<dbReference type="AlphaFoldDB" id="A0A381C728"/>
<reference evidence="2 3" key="1">
    <citation type="submission" date="2018-06" db="EMBL/GenBank/DDBJ databases">
        <authorList>
            <consortium name="Pathogen Informatics"/>
            <person name="Doyle S."/>
        </authorList>
    </citation>
    <scope>NUCLEOTIDE SEQUENCE [LARGE SCALE GENOMIC DNA]</scope>
    <source>
        <strain evidence="2 3">NCTC12119</strain>
    </source>
</reference>
<evidence type="ECO:0000313" key="3">
    <source>
        <dbReference type="Proteomes" id="UP000255528"/>
    </source>
</evidence>
<evidence type="ECO:0000313" key="2">
    <source>
        <dbReference type="EMBL" id="SUW63650.1"/>
    </source>
</evidence>
<dbReference type="Proteomes" id="UP000255528">
    <property type="component" value="Unassembled WGS sequence"/>
</dbReference>
<accession>A0A381C728</accession>
<feature type="region of interest" description="Disordered" evidence="1">
    <location>
        <begin position="1"/>
        <end position="32"/>
    </location>
</feature>
<proteinExistence type="predicted"/>
<name>A0A381C728_9ENTR</name>
<feature type="compositionally biased region" description="Basic and acidic residues" evidence="1">
    <location>
        <begin position="11"/>
        <end position="32"/>
    </location>
</feature>
<gene>
    <name evidence="2" type="ORF">NCTC12119_02142</name>
</gene>
<protein>
    <submittedName>
        <fullName evidence="2">Uncharacterized protein</fullName>
    </submittedName>
</protein>
<sequence>MKFLIMNVSKDQPKNPDKAPKNDEKKPKQNQK</sequence>
<evidence type="ECO:0000256" key="1">
    <source>
        <dbReference type="SAM" id="MobiDB-lite"/>
    </source>
</evidence>